<comment type="caution">
    <text evidence="2">The sequence shown here is derived from an EMBL/GenBank/DDBJ whole genome shotgun (WGS) entry which is preliminary data.</text>
</comment>
<evidence type="ECO:0000313" key="3">
    <source>
        <dbReference type="Proteomes" id="UP001248819"/>
    </source>
</evidence>
<gene>
    <name evidence="2" type="ORF">RM529_02990</name>
</gene>
<proteinExistence type="predicted"/>
<name>A0ABU3CT54_9FLAO</name>
<dbReference type="GO" id="GO:0016757">
    <property type="term" value="F:glycosyltransferase activity"/>
    <property type="evidence" value="ECO:0007669"/>
    <property type="project" value="UniProtKB-KW"/>
</dbReference>
<organism evidence="2 3">
    <name type="scientific">Autumnicola edwardsiae</name>
    <dbReference type="NCBI Taxonomy" id="3075594"/>
    <lineage>
        <taxon>Bacteria</taxon>
        <taxon>Pseudomonadati</taxon>
        <taxon>Bacteroidota</taxon>
        <taxon>Flavobacteriia</taxon>
        <taxon>Flavobacteriales</taxon>
        <taxon>Flavobacteriaceae</taxon>
        <taxon>Autumnicola</taxon>
    </lineage>
</organism>
<protein>
    <submittedName>
        <fullName evidence="2">Glycosyltransferase</fullName>
        <ecNumber evidence="2">2.4.-.-</ecNumber>
    </submittedName>
</protein>
<accession>A0ABU3CT54</accession>
<dbReference type="Proteomes" id="UP001248819">
    <property type="component" value="Unassembled WGS sequence"/>
</dbReference>
<dbReference type="EMBL" id="JAVRHP010000008">
    <property type="protein sequence ID" value="MDT0649090.1"/>
    <property type="molecule type" value="Genomic_DNA"/>
</dbReference>
<dbReference type="SUPFAM" id="SSF53756">
    <property type="entry name" value="UDP-Glycosyltransferase/glycogen phosphorylase"/>
    <property type="match status" value="1"/>
</dbReference>
<dbReference type="Gene3D" id="3.40.50.2000">
    <property type="entry name" value="Glycogen Phosphorylase B"/>
    <property type="match status" value="1"/>
</dbReference>
<dbReference type="EC" id="2.4.-.-" evidence="2"/>
<evidence type="ECO:0000313" key="2">
    <source>
        <dbReference type="EMBL" id="MDT0649090.1"/>
    </source>
</evidence>
<dbReference type="Pfam" id="PF13524">
    <property type="entry name" value="Glyco_trans_1_2"/>
    <property type="match status" value="1"/>
</dbReference>
<keyword evidence="2" id="KW-0328">Glycosyltransferase</keyword>
<keyword evidence="3" id="KW-1185">Reference proteome</keyword>
<keyword evidence="2" id="KW-0808">Transferase</keyword>
<dbReference type="RefSeq" id="WP_311483268.1">
    <property type="nucleotide sequence ID" value="NZ_JAVRHP010000008.1"/>
</dbReference>
<feature type="domain" description="Spore protein YkvP/CgeB glycosyl transferase-like" evidence="1">
    <location>
        <begin position="222"/>
        <end position="370"/>
    </location>
</feature>
<evidence type="ECO:0000259" key="1">
    <source>
        <dbReference type="Pfam" id="PF13524"/>
    </source>
</evidence>
<reference evidence="2 3" key="1">
    <citation type="submission" date="2023-09" db="EMBL/GenBank/DDBJ databases">
        <authorList>
            <person name="Rey-Velasco X."/>
        </authorList>
    </citation>
    <scope>NUCLEOTIDE SEQUENCE [LARGE SCALE GENOMIC DNA]</scope>
    <source>
        <strain evidence="2 3">F297</strain>
    </source>
</reference>
<dbReference type="InterPro" id="IPR055259">
    <property type="entry name" value="YkvP/CgeB_Glyco_trans-like"/>
</dbReference>
<sequence length="383" mass="45735">MKKKKLIKFDIVHPSEYLEQKKKKWKDLDSISAEEYRNRLIKLRSNYSDFYTYHLNKMEDWEAEEFFLLDDTYLFKIAEELFGKSHALRRFRYGYNKRLKLNPRKWRNYVVDKYIQKFKPDVIFARSQPIPSAFWQRYRKHTLLVARLSARLPHAWHPNDWDLIYTDQPDFRTFFELHGVKTILNDQGFDSRVAGELKAGDNNSDIVFIGGLGTENFLNRTLFLNEVAKELENFKWWGYWWKYGGDGRALKDFPALQKTFHGFTSGLEMFQIYRNSAIVVNDYVDTANGIGFNQRIFEVMGSGGFMLTRDAPNLKDHFPMDLFVTYKNKEDFKEKVSYYLQNSVEREKIAKNAQDFIFENFDYTRIVREFSSDLITELQKKFG</sequence>